<evidence type="ECO:0000256" key="7">
    <source>
        <dbReference type="ARBA" id="ARBA00022840"/>
    </source>
</evidence>
<dbReference type="PANTHER" id="PTHR11070">
    <property type="entry name" value="UVRD / RECB / PCRA DNA HELICASE FAMILY MEMBER"/>
    <property type="match status" value="1"/>
</dbReference>
<dbReference type="Gene3D" id="3.40.50.300">
    <property type="entry name" value="P-loop containing nucleotide triphosphate hydrolases"/>
    <property type="match status" value="4"/>
</dbReference>
<evidence type="ECO:0000256" key="6">
    <source>
        <dbReference type="ARBA" id="ARBA00022839"/>
    </source>
</evidence>
<dbReference type="EMBL" id="FNID01000006">
    <property type="protein sequence ID" value="SDM83825.1"/>
    <property type="molecule type" value="Genomic_DNA"/>
</dbReference>
<dbReference type="GO" id="GO:0043138">
    <property type="term" value="F:3'-5' DNA helicase activity"/>
    <property type="evidence" value="ECO:0007669"/>
    <property type="project" value="UniProtKB-EC"/>
</dbReference>
<dbReference type="InterPro" id="IPR000212">
    <property type="entry name" value="DNA_helicase_UvrD/REP"/>
</dbReference>
<evidence type="ECO:0000313" key="18">
    <source>
        <dbReference type="Proteomes" id="UP000199182"/>
    </source>
</evidence>
<dbReference type="InterPro" id="IPR014152">
    <property type="entry name" value="AddA"/>
</dbReference>
<dbReference type="InterPro" id="IPR011604">
    <property type="entry name" value="PDDEXK-like_dom_sf"/>
</dbReference>
<keyword evidence="18" id="KW-1185">Reference proteome</keyword>
<evidence type="ECO:0000256" key="9">
    <source>
        <dbReference type="ARBA" id="ARBA00023204"/>
    </source>
</evidence>
<evidence type="ECO:0000256" key="10">
    <source>
        <dbReference type="ARBA" id="ARBA00023235"/>
    </source>
</evidence>
<evidence type="ECO:0000256" key="4">
    <source>
        <dbReference type="ARBA" id="ARBA00022801"/>
    </source>
</evidence>
<dbReference type="SUPFAM" id="SSF52980">
    <property type="entry name" value="Restriction endonuclease-like"/>
    <property type="match status" value="1"/>
</dbReference>
<dbReference type="InterPro" id="IPR014016">
    <property type="entry name" value="UvrD-like_ATP-bd"/>
</dbReference>
<keyword evidence="4 14" id="KW-0378">Hydrolase</keyword>
<keyword evidence="5 14" id="KW-0347">Helicase</keyword>
<dbReference type="PROSITE" id="PS51198">
    <property type="entry name" value="UVRD_HELICASE_ATP_BIND"/>
    <property type="match status" value="1"/>
</dbReference>
<name>A0A1G9WIF7_9FIRM</name>
<dbReference type="NCBIfam" id="TIGR02785">
    <property type="entry name" value="addA_Gpos"/>
    <property type="match status" value="1"/>
</dbReference>
<evidence type="ECO:0000256" key="2">
    <source>
        <dbReference type="ARBA" id="ARBA00022741"/>
    </source>
</evidence>
<keyword evidence="1" id="KW-0540">Nuclease</keyword>
<evidence type="ECO:0000256" key="5">
    <source>
        <dbReference type="ARBA" id="ARBA00022806"/>
    </source>
</evidence>
<dbReference type="InterPro" id="IPR014017">
    <property type="entry name" value="DNA_helicase_UvrD-like_C"/>
</dbReference>
<dbReference type="Proteomes" id="UP000199182">
    <property type="component" value="Unassembled WGS sequence"/>
</dbReference>
<organism evidence="17 18">
    <name type="scientific">Acetanaerobacterium elongatum</name>
    <dbReference type="NCBI Taxonomy" id="258515"/>
    <lineage>
        <taxon>Bacteria</taxon>
        <taxon>Bacillati</taxon>
        <taxon>Bacillota</taxon>
        <taxon>Clostridia</taxon>
        <taxon>Eubacteriales</taxon>
        <taxon>Oscillospiraceae</taxon>
        <taxon>Acetanaerobacterium</taxon>
    </lineage>
</organism>
<dbReference type="GO" id="GO:0033202">
    <property type="term" value="C:DNA helicase complex"/>
    <property type="evidence" value="ECO:0007669"/>
    <property type="project" value="TreeGrafter"/>
</dbReference>
<dbReference type="Pfam" id="PF00580">
    <property type="entry name" value="UvrD-helicase"/>
    <property type="match status" value="1"/>
</dbReference>
<dbReference type="PANTHER" id="PTHR11070:SF48">
    <property type="entry name" value="ATP-DEPENDENT HELICASE_NUCLEASE SUBUNIT A"/>
    <property type="match status" value="1"/>
</dbReference>
<dbReference type="GO" id="GO:0005829">
    <property type="term" value="C:cytosol"/>
    <property type="evidence" value="ECO:0007669"/>
    <property type="project" value="TreeGrafter"/>
</dbReference>
<evidence type="ECO:0000259" key="16">
    <source>
        <dbReference type="PROSITE" id="PS51217"/>
    </source>
</evidence>
<dbReference type="PROSITE" id="PS51217">
    <property type="entry name" value="UVRD_HELICASE_CTER"/>
    <property type="match status" value="1"/>
</dbReference>
<gene>
    <name evidence="17" type="ORF">SAMN05192585_10616</name>
</gene>
<evidence type="ECO:0000256" key="13">
    <source>
        <dbReference type="ARBA" id="ARBA00048988"/>
    </source>
</evidence>
<dbReference type="SUPFAM" id="SSF52540">
    <property type="entry name" value="P-loop containing nucleoside triphosphate hydrolases"/>
    <property type="match status" value="1"/>
</dbReference>
<dbReference type="AlphaFoldDB" id="A0A1G9WIF7"/>
<proteinExistence type="predicted"/>
<keyword evidence="7 14" id="KW-0067">ATP-binding</keyword>
<sequence>MSRNWTAEQLQAITARGGSLLVSAAAGSGKTAVLVERVIRRIADPVNPVDADKLAVVTFSNAAAAEIRERVDTALSALLAECPDDYGLRRQQMLLAKAHICTIHSFCMDVIRQNFQQLAVSPDFRIGDENELALLRAEAAAEVVEEYYAGGNEAFFALVEMVSSGRDDKRLMQTVERLHTFVRSHPFPEHWLEQKLTLYDPDIPVSASVWGQTILAYTEQAMTHWAHQLRQALLVIEGDGTLAKAYAVRFNEDAAYAGKLLDAAKNGEWDTIYKALRGYEFGSLGAARGFDDKALKERLLGTRNGFKAAVKALRERQFCATEAQHREDMLDLLPKITVLFELVKAYAARYEEKKRDRNLLDFTDLEQLALKLLVQSENGQTVRTEVARSLSQSIEEIFIDEYQDVNEVQNEIFKAISREEQNLFMVGDVKQSIYRFRQAMPELFLHYKEVFAPFDEQHFPAKITLGRNFRSRSGVTSAVNFIFTQIMSRKMGEIEYAGDELLIPAAVYPETRLPQVTLDVVDASQLEDDETAAQLEARHIAGQIKKLLSDGLMVTENGALRRASFRDIAILLRSVKGKAQVYANELEACGIPVYSDTSGDYFKAREVAVMLSLLRTVDNPLSDIDLVAVMLSPMFAFTATELSAIRLANPRAPLYLAAAVYAKESEKAAQLLQTLEKLRTAAVSLSPDRLIEYVYTLTGYDLMVLAMPNGLKRLANLRLLSEYARGYEQSGCKTLAGLVRLFNRMMEQGLSLGEAPAFADTADVVRILSMHKSKGLEFPVCFVADCSKQFNRQDLNEPSLLHSTLGFSCKRREPESLKQYTTVPQEALKLEISKGMLSEEMRILYVALTRAKEYLYIVTAEKKPDKRLAKLAENLTDSVKLNPFTVQGAQSFSDWILTAALRKKEAACLRELAGLDDSCVLPDDGVWQVRLITPAAPENKQTEAAEETAVIVPKAASADMPLLYKLRERIDKVYPFIQSVEIPTKLAVSDIAERQTVLTELRGPSFTFSGGLTPAQKGSALHKFMQFSDYRQASLDLAAEISRMQRQSYLSPEESAVIDQKKLATFFEGALAKRMFASPKLMRELKFISQLDAKEYSTACAESGEDDYIVIQGVADCVFEEDGALVIVDYKTDAVKSAEELIKRYSLQLHYYKRALEQSLAKPVKECVLYSFALGRPISI</sequence>
<dbReference type="GO" id="GO:0005524">
    <property type="term" value="F:ATP binding"/>
    <property type="evidence" value="ECO:0007669"/>
    <property type="project" value="UniProtKB-UniRule"/>
</dbReference>
<dbReference type="Pfam" id="PF13361">
    <property type="entry name" value="UvrD_C"/>
    <property type="match status" value="1"/>
</dbReference>
<evidence type="ECO:0000256" key="8">
    <source>
        <dbReference type="ARBA" id="ARBA00023125"/>
    </source>
</evidence>
<keyword evidence="8" id="KW-0238">DNA-binding</keyword>
<keyword evidence="2 14" id="KW-0547">Nucleotide-binding</keyword>
<comment type="catalytic activity">
    <reaction evidence="11">
        <text>Couples ATP hydrolysis with the unwinding of duplex DNA by translocating in the 3'-5' direction.</text>
        <dbReference type="EC" id="5.6.2.4"/>
    </reaction>
</comment>
<protein>
    <recommendedName>
        <fullName evidence="12">DNA 3'-5' helicase</fullName>
        <ecNumber evidence="12">5.6.2.4</ecNumber>
    </recommendedName>
</protein>
<dbReference type="GO" id="GO:0000725">
    <property type="term" value="P:recombinational repair"/>
    <property type="evidence" value="ECO:0007669"/>
    <property type="project" value="TreeGrafter"/>
</dbReference>
<evidence type="ECO:0000256" key="14">
    <source>
        <dbReference type="PROSITE-ProRule" id="PRU00560"/>
    </source>
</evidence>
<dbReference type="Pfam" id="PF12705">
    <property type="entry name" value="PDDEXK_1"/>
    <property type="match status" value="1"/>
</dbReference>
<dbReference type="GO" id="GO:0016887">
    <property type="term" value="F:ATP hydrolysis activity"/>
    <property type="evidence" value="ECO:0007669"/>
    <property type="project" value="RHEA"/>
</dbReference>
<evidence type="ECO:0000256" key="11">
    <source>
        <dbReference type="ARBA" id="ARBA00034617"/>
    </source>
</evidence>
<dbReference type="GO" id="GO:0003677">
    <property type="term" value="F:DNA binding"/>
    <property type="evidence" value="ECO:0007669"/>
    <property type="project" value="UniProtKB-KW"/>
</dbReference>
<dbReference type="RefSeq" id="WP_162840298.1">
    <property type="nucleotide sequence ID" value="NZ_FNID01000006.1"/>
</dbReference>
<feature type="binding site" evidence="14">
    <location>
        <begin position="24"/>
        <end position="31"/>
    </location>
    <ligand>
        <name>ATP</name>
        <dbReference type="ChEBI" id="CHEBI:30616"/>
    </ligand>
</feature>
<dbReference type="InterPro" id="IPR038726">
    <property type="entry name" value="PDDEXK_AddAB-type"/>
</dbReference>
<evidence type="ECO:0000313" key="17">
    <source>
        <dbReference type="EMBL" id="SDM83825.1"/>
    </source>
</evidence>
<keyword evidence="9" id="KW-0234">DNA repair</keyword>
<evidence type="ECO:0000256" key="3">
    <source>
        <dbReference type="ARBA" id="ARBA00022763"/>
    </source>
</evidence>
<dbReference type="Gene3D" id="3.90.320.10">
    <property type="match status" value="1"/>
</dbReference>
<dbReference type="InterPro" id="IPR027417">
    <property type="entry name" value="P-loop_NTPase"/>
</dbReference>
<reference evidence="17 18" key="1">
    <citation type="submission" date="2016-10" db="EMBL/GenBank/DDBJ databases">
        <authorList>
            <person name="de Groot N.N."/>
        </authorList>
    </citation>
    <scope>NUCLEOTIDE SEQUENCE [LARGE SCALE GENOMIC DNA]</scope>
    <source>
        <strain evidence="17 18">CGMCC 1.5012</strain>
    </source>
</reference>
<accession>A0A1G9WIF7</accession>
<evidence type="ECO:0000259" key="15">
    <source>
        <dbReference type="PROSITE" id="PS51198"/>
    </source>
</evidence>
<keyword evidence="6" id="KW-0269">Exonuclease</keyword>
<dbReference type="GO" id="GO:0004527">
    <property type="term" value="F:exonuclease activity"/>
    <property type="evidence" value="ECO:0007669"/>
    <property type="project" value="UniProtKB-KW"/>
</dbReference>
<evidence type="ECO:0000256" key="12">
    <source>
        <dbReference type="ARBA" id="ARBA00034808"/>
    </source>
</evidence>
<evidence type="ECO:0000256" key="1">
    <source>
        <dbReference type="ARBA" id="ARBA00022722"/>
    </source>
</evidence>
<comment type="catalytic activity">
    <reaction evidence="13">
        <text>ATP + H2O = ADP + phosphate + H(+)</text>
        <dbReference type="Rhea" id="RHEA:13065"/>
        <dbReference type="ChEBI" id="CHEBI:15377"/>
        <dbReference type="ChEBI" id="CHEBI:15378"/>
        <dbReference type="ChEBI" id="CHEBI:30616"/>
        <dbReference type="ChEBI" id="CHEBI:43474"/>
        <dbReference type="ChEBI" id="CHEBI:456216"/>
        <dbReference type="EC" id="5.6.2.4"/>
    </reaction>
</comment>
<dbReference type="EC" id="5.6.2.4" evidence="12"/>
<dbReference type="InterPro" id="IPR011335">
    <property type="entry name" value="Restrct_endonuc-II-like"/>
</dbReference>
<feature type="domain" description="UvrD-like helicase ATP-binding" evidence="15">
    <location>
        <begin position="3"/>
        <end position="472"/>
    </location>
</feature>
<keyword evidence="10" id="KW-0413">Isomerase</keyword>
<dbReference type="STRING" id="258515.SAMN05192585_10616"/>
<dbReference type="GO" id="GO:0006302">
    <property type="term" value="P:double-strand break repair"/>
    <property type="evidence" value="ECO:0007669"/>
    <property type="project" value="InterPro"/>
</dbReference>
<feature type="domain" description="UvrD-like helicase C-terminal" evidence="16">
    <location>
        <begin position="492"/>
        <end position="775"/>
    </location>
</feature>
<keyword evidence="3" id="KW-0227">DNA damage</keyword>